<evidence type="ECO:0008006" key="5">
    <source>
        <dbReference type="Google" id="ProtNLM"/>
    </source>
</evidence>
<dbReference type="OMA" id="CVRENAC"/>
<dbReference type="RefSeq" id="XP_007681761.1">
    <property type="nucleotide sequence ID" value="XM_007683571.1"/>
</dbReference>
<dbReference type="Proteomes" id="UP000011761">
    <property type="component" value="Unassembled WGS sequence"/>
</dbReference>
<accession>M2M4D2</accession>
<dbReference type="SUPFAM" id="SSF47616">
    <property type="entry name" value="GST C-terminal domain-like"/>
    <property type="match status" value="1"/>
</dbReference>
<dbReference type="HOGENOM" id="CLU_011226_5_3_1"/>
<dbReference type="Pfam" id="PF13417">
    <property type="entry name" value="GST_N_3"/>
    <property type="match status" value="1"/>
</dbReference>
<dbReference type="Gene3D" id="3.40.30.10">
    <property type="entry name" value="Glutaredoxin"/>
    <property type="match status" value="1"/>
</dbReference>
<dbReference type="GO" id="GO:0006749">
    <property type="term" value="P:glutathione metabolic process"/>
    <property type="evidence" value="ECO:0007669"/>
    <property type="project" value="TreeGrafter"/>
</dbReference>
<protein>
    <recommendedName>
        <fullName evidence="5">GST N-terminal domain-containing protein</fullName>
    </recommendedName>
</protein>
<dbReference type="InterPro" id="IPR004045">
    <property type="entry name" value="Glutathione_S-Trfase_N"/>
</dbReference>
<dbReference type="OrthoDB" id="249703at2759"/>
<dbReference type="SUPFAM" id="SSF52833">
    <property type="entry name" value="Thioredoxin-like"/>
    <property type="match status" value="1"/>
</dbReference>
<sequence length="269" mass="30309">MSSKPKLFLHNHPVSSYAQKVRIALREKGIDFDYTTPKGLGSGHGAPTLDPINPRVEVPALEDGNFKIFDSTVILAYIEDKYPEKPLLPKNPQARATARMIEDVCDNEYEAVNWTYAEIAWAERATGEHAQRLIAGVKQQTAEIQAWLSEKLGEQQYFCGDEFSYADVCVAPMLNRSVNYGFGPVEGSPLQLWHARIKERPSVKATFEEMEEGAKVMSKGMKAMFTEGPNKRQYRSHRLEMMVKLGGIDVVIEGLKRDNIRFGWPSADL</sequence>
<dbReference type="InterPro" id="IPR036249">
    <property type="entry name" value="Thioredoxin-like_sf"/>
</dbReference>
<reference evidence="3 4" key="1">
    <citation type="journal article" date="2012" name="PLoS Pathog.">
        <title>Diverse lifestyles and strategies of plant pathogenesis encoded in the genomes of eighteen Dothideomycetes fungi.</title>
        <authorList>
            <person name="Ohm R.A."/>
            <person name="Feau N."/>
            <person name="Henrissat B."/>
            <person name="Schoch C.L."/>
            <person name="Horwitz B.A."/>
            <person name="Barry K.W."/>
            <person name="Condon B.J."/>
            <person name="Copeland A.C."/>
            <person name="Dhillon B."/>
            <person name="Glaser F."/>
            <person name="Hesse C.N."/>
            <person name="Kosti I."/>
            <person name="LaButti K."/>
            <person name="Lindquist E.A."/>
            <person name="Lucas S."/>
            <person name="Salamov A.A."/>
            <person name="Bradshaw R.E."/>
            <person name="Ciuffetti L."/>
            <person name="Hamelin R.C."/>
            <person name="Kema G.H.J."/>
            <person name="Lawrence C."/>
            <person name="Scott J.A."/>
            <person name="Spatafora J.W."/>
            <person name="Turgeon B.G."/>
            <person name="de Wit P.J.G.M."/>
            <person name="Zhong S."/>
            <person name="Goodwin S.B."/>
            <person name="Grigoriev I.V."/>
        </authorList>
    </citation>
    <scope>NUCLEOTIDE SEQUENCE [LARGE SCALE GENOMIC DNA]</scope>
    <source>
        <strain evidence="3 4">UAMH 10762</strain>
    </source>
</reference>
<dbReference type="CDD" id="cd00570">
    <property type="entry name" value="GST_N_family"/>
    <property type="match status" value="1"/>
</dbReference>
<dbReference type="PANTHER" id="PTHR42673">
    <property type="entry name" value="MALEYLACETOACETATE ISOMERASE"/>
    <property type="match status" value="1"/>
</dbReference>
<dbReference type="InterPro" id="IPR040079">
    <property type="entry name" value="Glutathione_S-Trfase"/>
</dbReference>
<keyword evidence="4" id="KW-1185">Reference proteome</keyword>
<evidence type="ECO:0000313" key="3">
    <source>
        <dbReference type="EMBL" id="EMC91446.1"/>
    </source>
</evidence>
<dbReference type="STRING" id="717646.M2M4D2"/>
<name>M2M4D2_BAUPA</name>
<dbReference type="AlphaFoldDB" id="M2M4D2"/>
<dbReference type="PROSITE" id="PS50404">
    <property type="entry name" value="GST_NTER"/>
    <property type="match status" value="1"/>
</dbReference>
<dbReference type="PANTHER" id="PTHR42673:SF4">
    <property type="entry name" value="MALEYLACETOACETATE ISOMERASE"/>
    <property type="match status" value="1"/>
</dbReference>
<evidence type="ECO:0000313" key="4">
    <source>
        <dbReference type="Proteomes" id="UP000011761"/>
    </source>
</evidence>
<dbReference type="GeneID" id="19111893"/>
<dbReference type="Gene3D" id="1.20.1050.10">
    <property type="match status" value="1"/>
</dbReference>
<dbReference type="GO" id="GO:0004364">
    <property type="term" value="F:glutathione transferase activity"/>
    <property type="evidence" value="ECO:0007669"/>
    <property type="project" value="TreeGrafter"/>
</dbReference>
<dbReference type="GO" id="GO:0016034">
    <property type="term" value="F:maleylacetoacetate isomerase activity"/>
    <property type="evidence" value="ECO:0007669"/>
    <property type="project" value="TreeGrafter"/>
</dbReference>
<feature type="domain" description="GST C-terminal" evidence="2">
    <location>
        <begin position="91"/>
        <end position="225"/>
    </location>
</feature>
<dbReference type="GO" id="GO:0006559">
    <property type="term" value="P:L-phenylalanine catabolic process"/>
    <property type="evidence" value="ECO:0007669"/>
    <property type="project" value="TreeGrafter"/>
</dbReference>
<dbReference type="EMBL" id="KB445564">
    <property type="protein sequence ID" value="EMC91446.1"/>
    <property type="molecule type" value="Genomic_DNA"/>
</dbReference>
<gene>
    <name evidence="3" type="ORF">BAUCODRAFT_329043</name>
</gene>
<dbReference type="PROSITE" id="PS50405">
    <property type="entry name" value="GST_CTER"/>
    <property type="match status" value="1"/>
</dbReference>
<dbReference type="InterPro" id="IPR036282">
    <property type="entry name" value="Glutathione-S-Trfase_C_sf"/>
</dbReference>
<dbReference type="eggNOG" id="KOG0868">
    <property type="taxonomic scope" value="Eukaryota"/>
</dbReference>
<dbReference type="CDD" id="cd00299">
    <property type="entry name" value="GST_C_family"/>
    <property type="match status" value="1"/>
</dbReference>
<evidence type="ECO:0000259" key="2">
    <source>
        <dbReference type="PROSITE" id="PS50405"/>
    </source>
</evidence>
<dbReference type="Pfam" id="PF13410">
    <property type="entry name" value="GST_C_2"/>
    <property type="match status" value="1"/>
</dbReference>
<dbReference type="SFLD" id="SFLDG00358">
    <property type="entry name" value="Main_(cytGST)"/>
    <property type="match status" value="1"/>
</dbReference>
<feature type="domain" description="GST N-terminal" evidence="1">
    <location>
        <begin position="5"/>
        <end position="86"/>
    </location>
</feature>
<organism evidence="3 4">
    <name type="scientific">Baudoinia panamericana (strain UAMH 10762)</name>
    <name type="common">Angels' share fungus</name>
    <name type="synonym">Baudoinia compniacensis (strain UAMH 10762)</name>
    <dbReference type="NCBI Taxonomy" id="717646"/>
    <lineage>
        <taxon>Eukaryota</taxon>
        <taxon>Fungi</taxon>
        <taxon>Dikarya</taxon>
        <taxon>Ascomycota</taxon>
        <taxon>Pezizomycotina</taxon>
        <taxon>Dothideomycetes</taxon>
        <taxon>Dothideomycetidae</taxon>
        <taxon>Mycosphaerellales</taxon>
        <taxon>Teratosphaeriaceae</taxon>
        <taxon>Baudoinia</taxon>
    </lineage>
</organism>
<dbReference type="SFLD" id="SFLDS00019">
    <property type="entry name" value="Glutathione_Transferase_(cytos"/>
    <property type="match status" value="1"/>
</dbReference>
<dbReference type="InterPro" id="IPR010987">
    <property type="entry name" value="Glutathione-S-Trfase_C-like"/>
</dbReference>
<proteinExistence type="predicted"/>
<evidence type="ECO:0000259" key="1">
    <source>
        <dbReference type="PROSITE" id="PS50404"/>
    </source>
</evidence>
<dbReference type="KEGG" id="bcom:BAUCODRAFT_329043"/>